<dbReference type="InterPro" id="IPR008688">
    <property type="entry name" value="ATP_synth_Bsub_B/MI25"/>
</dbReference>
<keyword evidence="6 8" id="KW-0496">Mitochondrion</keyword>
<dbReference type="GO" id="GO:0015986">
    <property type="term" value="P:proton motive force-driven ATP synthesis"/>
    <property type="evidence" value="ECO:0007669"/>
    <property type="project" value="UniProtKB-UniRule"/>
</dbReference>
<organism evidence="9 10">
    <name type="scientific">Tribonema minus</name>
    <dbReference type="NCBI Taxonomy" id="303371"/>
    <lineage>
        <taxon>Eukaryota</taxon>
        <taxon>Sar</taxon>
        <taxon>Stramenopiles</taxon>
        <taxon>Ochrophyta</taxon>
        <taxon>PX clade</taxon>
        <taxon>Xanthophyceae</taxon>
        <taxon>Tribonematales</taxon>
        <taxon>Tribonemataceae</taxon>
        <taxon>Tribonema</taxon>
    </lineage>
</organism>
<comment type="caution">
    <text evidence="9">The sequence shown here is derived from an EMBL/GenBank/DDBJ whole genome shotgun (WGS) entry which is preliminary data.</text>
</comment>
<dbReference type="PANTHER" id="PTHR12733">
    <property type="entry name" value="MITOCHONDRIAL ATP SYNTHASE B CHAIN"/>
    <property type="match status" value="1"/>
</dbReference>
<sequence>MLNLCRLTARAAPRQLARLAPRTAPATQHFHAGIPARKEETQPAETSKILLTPGTIVEKLGLHDWTRALPVGLILAIPALNQEWIVLSEETQLLGCFMLFVGTIYTKFGDSIGAALDAQADAILDARNKEEDASIEVIKETIAFHHARLASAGIMSDLIALERETMEKQAKLLTVKVPHDMRELTVAMLDTKAAAEANEWHAAQDALVKSAVDTVTEQVQSDKKLKKTALDEALLSLADPAKAPATDAVTGLFTQFFKDTSAQAQKEASQEKTVTPAERQALIDSIDAQTARFSNVEGIQEQAEAAKKLIPTKYKGSLAKEFLQAQAKAHGMAA</sequence>
<keyword evidence="3 8" id="KW-0375">Hydrogen ion transport</keyword>
<keyword evidence="5 8" id="KW-0406">Ion transport</keyword>
<protein>
    <recommendedName>
        <fullName evidence="8">ATP synthase subunit b</fullName>
    </recommendedName>
</protein>
<evidence type="ECO:0000256" key="5">
    <source>
        <dbReference type="ARBA" id="ARBA00023065"/>
    </source>
</evidence>
<dbReference type="PANTHER" id="PTHR12733:SF3">
    <property type="entry name" value="ATP SYNTHASE F(0) COMPLEX SUBUNIT B1, MITOCHONDRIAL"/>
    <property type="match status" value="1"/>
</dbReference>
<keyword evidence="2 8" id="KW-0138">CF(0)</keyword>
<proteinExistence type="inferred from homology"/>
<dbReference type="OrthoDB" id="42859at2759"/>
<comment type="similarity">
    <text evidence="8">Belongs to the eukaryotic ATPase B chain family.</text>
</comment>
<dbReference type="GO" id="GO:0015078">
    <property type="term" value="F:proton transmembrane transporter activity"/>
    <property type="evidence" value="ECO:0007669"/>
    <property type="project" value="UniProtKB-UniRule"/>
</dbReference>
<evidence type="ECO:0000256" key="7">
    <source>
        <dbReference type="ARBA" id="ARBA00023136"/>
    </source>
</evidence>
<dbReference type="AlphaFoldDB" id="A0A836CD66"/>
<keyword evidence="7 8" id="KW-0472">Membrane</keyword>
<evidence type="ECO:0000313" key="9">
    <source>
        <dbReference type="EMBL" id="KAG5182095.1"/>
    </source>
</evidence>
<evidence type="ECO:0000256" key="1">
    <source>
        <dbReference type="ARBA" id="ARBA00022448"/>
    </source>
</evidence>
<dbReference type="EMBL" id="JAFCMP010000268">
    <property type="protein sequence ID" value="KAG5182095.1"/>
    <property type="molecule type" value="Genomic_DNA"/>
</dbReference>
<comment type="subcellular location">
    <subcellularLocation>
        <location evidence="8">Mitochondrion</location>
    </subcellularLocation>
    <subcellularLocation>
        <location evidence="8">Mitochondrion inner membrane</location>
    </subcellularLocation>
</comment>
<comment type="function">
    <text evidence="8">Subunit b, of the mitochondrial membrane ATP synthase complex (F(1)F(0) ATP synthase or Complex V) that produces ATP from ADP in the presence of a proton gradient across the membrane which is generated by electron transport complexes of the respiratory chain. ATP synthase complex consist of a soluble F(1) head domain - the catalytic core - and a membrane F(1) domain - the membrane proton channel. These two domains are linked by a central stalk rotating inside the F(1) region and a stationary peripheral stalk. During catalysis, ATP synthesis in the catalytic domain of F(1) is coupled via a rotary mechanism of the central stalk subunits to proton translocation. In vivo, can only synthesize ATP although its ATP hydrolase activity can be activated artificially in vitro. Part of the complex F(0) domain. Part of the complex F(0) domain and the peripheric stalk, which acts as a stator to hold the catalytic alpha(3)beta(3) subcomplex and subunit a/ATP6 static relative to the rotary elements.</text>
</comment>
<dbReference type="Pfam" id="PF05405">
    <property type="entry name" value="Mt_ATP-synt_B"/>
    <property type="match status" value="1"/>
</dbReference>
<dbReference type="InterPro" id="IPR013837">
    <property type="entry name" value="ATP_synth_F0_suB"/>
</dbReference>
<comment type="subunit">
    <text evidence="8">F-type ATPases have 2 components, CF(1) - the catalytic core - and CF(0) - the membrane proton channel. CF(1) and CF(0) have multiple subunits.</text>
</comment>
<keyword evidence="4 8" id="KW-0999">Mitochondrion inner membrane</keyword>
<dbReference type="Proteomes" id="UP000664859">
    <property type="component" value="Unassembled WGS sequence"/>
</dbReference>
<evidence type="ECO:0000256" key="3">
    <source>
        <dbReference type="ARBA" id="ARBA00022781"/>
    </source>
</evidence>
<evidence type="ECO:0000256" key="8">
    <source>
        <dbReference type="RuleBase" id="RU368017"/>
    </source>
</evidence>
<evidence type="ECO:0000256" key="2">
    <source>
        <dbReference type="ARBA" id="ARBA00022547"/>
    </source>
</evidence>
<dbReference type="GO" id="GO:0005743">
    <property type="term" value="C:mitochondrial inner membrane"/>
    <property type="evidence" value="ECO:0007669"/>
    <property type="project" value="UniProtKB-SubCell"/>
</dbReference>
<gene>
    <name evidence="9" type="ORF">JKP88DRAFT_199568</name>
</gene>
<evidence type="ECO:0000256" key="6">
    <source>
        <dbReference type="ARBA" id="ARBA00023128"/>
    </source>
</evidence>
<evidence type="ECO:0000313" key="10">
    <source>
        <dbReference type="Proteomes" id="UP000664859"/>
    </source>
</evidence>
<name>A0A836CD66_9STRA</name>
<keyword evidence="10" id="KW-1185">Reference proteome</keyword>
<reference evidence="9" key="1">
    <citation type="submission" date="2021-02" db="EMBL/GenBank/DDBJ databases">
        <title>First Annotated Genome of the Yellow-green Alga Tribonema minus.</title>
        <authorList>
            <person name="Mahan K.M."/>
        </authorList>
    </citation>
    <scope>NUCLEOTIDE SEQUENCE</scope>
    <source>
        <strain evidence="9">UTEX B ZZ1240</strain>
    </source>
</reference>
<accession>A0A836CD66</accession>
<dbReference type="GO" id="GO:0045259">
    <property type="term" value="C:proton-transporting ATP synthase complex"/>
    <property type="evidence" value="ECO:0007669"/>
    <property type="project" value="UniProtKB-KW"/>
</dbReference>
<keyword evidence="1 8" id="KW-0813">Transport</keyword>
<evidence type="ECO:0000256" key="4">
    <source>
        <dbReference type="ARBA" id="ARBA00022792"/>
    </source>
</evidence>